<name>A0A1G2LEV2_9BACT</name>
<organism evidence="1 2">
    <name type="scientific">Candidatus Sungbacteria bacterium RIFCSPLOWO2_01_FULL_60_25</name>
    <dbReference type="NCBI Taxonomy" id="1802281"/>
    <lineage>
        <taxon>Bacteria</taxon>
        <taxon>Candidatus Sungiibacteriota</taxon>
    </lineage>
</organism>
<dbReference type="EMBL" id="MHQT01000002">
    <property type="protein sequence ID" value="OHA10173.1"/>
    <property type="molecule type" value="Genomic_DNA"/>
</dbReference>
<dbReference type="Proteomes" id="UP000178977">
    <property type="component" value="Unassembled WGS sequence"/>
</dbReference>
<proteinExistence type="predicted"/>
<protein>
    <submittedName>
        <fullName evidence="1">Uncharacterized protein</fullName>
    </submittedName>
</protein>
<evidence type="ECO:0000313" key="1">
    <source>
        <dbReference type="EMBL" id="OHA10173.1"/>
    </source>
</evidence>
<gene>
    <name evidence="1" type="ORF">A3A44_02095</name>
</gene>
<dbReference type="AlphaFoldDB" id="A0A1G2LEV2"/>
<accession>A0A1G2LEV2</accession>
<evidence type="ECO:0000313" key="2">
    <source>
        <dbReference type="Proteomes" id="UP000178977"/>
    </source>
</evidence>
<comment type="caution">
    <text evidence="1">The sequence shown here is derived from an EMBL/GenBank/DDBJ whole genome shotgun (WGS) entry which is preliminary data.</text>
</comment>
<sequence length="132" mass="15784">MTYEESEHQKTKEEILESFRSEIALKKQAEMAKKAESKGKHYDPHFDDIDPQHLEWNEYEAHRDLELMDPDTFRKLREERLAAFSDKLDEEEDKKHKSVKMFWAYLANMMDMYAYNQMQLEGALGTDNENDS</sequence>
<dbReference type="STRING" id="1802281.A3A44_02095"/>
<reference evidence="1 2" key="1">
    <citation type="journal article" date="2016" name="Nat. Commun.">
        <title>Thousands of microbial genomes shed light on interconnected biogeochemical processes in an aquifer system.</title>
        <authorList>
            <person name="Anantharaman K."/>
            <person name="Brown C.T."/>
            <person name="Hug L.A."/>
            <person name="Sharon I."/>
            <person name="Castelle C.J."/>
            <person name="Probst A.J."/>
            <person name="Thomas B.C."/>
            <person name="Singh A."/>
            <person name="Wilkins M.J."/>
            <person name="Karaoz U."/>
            <person name="Brodie E.L."/>
            <person name="Williams K.H."/>
            <person name="Hubbard S.S."/>
            <person name="Banfield J.F."/>
        </authorList>
    </citation>
    <scope>NUCLEOTIDE SEQUENCE [LARGE SCALE GENOMIC DNA]</scope>
</reference>